<evidence type="ECO:0000313" key="2">
    <source>
        <dbReference type="Proteomes" id="UP000194127"/>
    </source>
</evidence>
<name>A0A1X6NEK1_9APHY</name>
<protein>
    <recommendedName>
        <fullName evidence="3">BTB domain-containing protein</fullName>
    </recommendedName>
</protein>
<gene>
    <name evidence="1" type="ORF">POSPLADRAFT_1129712</name>
</gene>
<proteinExistence type="predicted"/>
<dbReference type="AlphaFoldDB" id="A0A1X6NEK1"/>
<dbReference type="EMBL" id="KZ110591">
    <property type="protein sequence ID" value="OSX67068.1"/>
    <property type="molecule type" value="Genomic_DNA"/>
</dbReference>
<dbReference type="OrthoDB" id="3248190at2759"/>
<evidence type="ECO:0008006" key="3">
    <source>
        <dbReference type="Google" id="ProtNLM"/>
    </source>
</evidence>
<dbReference type="GeneID" id="36328821"/>
<keyword evidence="2" id="KW-1185">Reference proteome</keyword>
<evidence type="ECO:0000313" key="1">
    <source>
        <dbReference type="EMBL" id="OSX67068.1"/>
    </source>
</evidence>
<sequence>MFSLSPNKAQEGCDDNHPIHIPEVSRQDFERLLSLFYPDSAIQGDLTTAKEWTSVLALATKFQFLEYRELAITRLLQLASPIDRVLLARQFDVSPWLRPAYLELCKRDEALTLDEGMRLGMRYVIMLSEIRQSIRANKRPSLPDGNIIAFINQKLM</sequence>
<dbReference type="RefSeq" id="XP_024343862.1">
    <property type="nucleotide sequence ID" value="XM_024483872.1"/>
</dbReference>
<accession>A0A1X6NEK1</accession>
<dbReference type="STRING" id="670580.A0A1X6NEK1"/>
<dbReference type="Proteomes" id="UP000194127">
    <property type="component" value="Unassembled WGS sequence"/>
</dbReference>
<reference evidence="1 2" key="1">
    <citation type="submission" date="2017-04" db="EMBL/GenBank/DDBJ databases">
        <title>Genome Sequence of the Model Brown-Rot Fungus Postia placenta SB12.</title>
        <authorList>
            <consortium name="DOE Joint Genome Institute"/>
            <person name="Gaskell J."/>
            <person name="Kersten P."/>
            <person name="Larrondo L.F."/>
            <person name="Canessa P."/>
            <person name="Martinez D."/>
            <person name="Hibbett D."/>
            <person name="Schmoll M."/>
            <person name="Kubicek C.P."/>
            <person name="Martinez A.T."/>
            <person name="Yadav J."/>
            <person name="Master E."/>
            <person name="Magnuson J.K."/>
            <person name="James T."/>
            <person name="Yaver D."/>
            <person name="Berka R."/>
            <person name="Labutti K."/>
            <person name="Lipzen A."/>
            <person name="Aerts A."/>
            <person name="Barry K."/>
            <person name="Henrissat B."/>
            <person name="Blanchette R."/>
            <person name="Grigoriev I."/>
            <person name="Cullen D."/>
        </authorList>
    </citation>
    <scope>NUCLEOTIDE SEQUENCE [LARGE SCALE GENOMIC DNA]</scope>
    <source>
        <strain evidence="1 2">MAD-698-R-SB12</strain>
    </source>
</reference>
<organism evidence="1 2">
    <name type="scientific">Postia placenta MAD-698-R-SB12</name>
    <dbReference type="NCBI Taxonomy" id="670580"/>
    <lineage>
        <taxon>Eukaryota</taxon>
        <taxon>Fungi</taxon>
        <taxon>Dikarya</taxon>
        <taxon>Basidiomycota</taxon>
        <taxon>Agaricomycotina</taxon>
        <taxon>Agaricomycetes</taxon>
        <taxon>Polyporales</taxon>
        <taxon>Adustoporiaceae</taxon>
        <taxon>Rhodonia</taxon>
    </lineage>
</organism>
<dbReference type="InterPro" id="IPR011333">
    <property type="entry name" value="SKP1/BTB/POZ_sf"/>
</dbReference>
<dbReference type="Gene3D" id="3.30.710.10">
    <property type="entry name" value="Potassium Channel Kv1.1, Chain A"/>
    <property type="match status" value="1"/>
</dbReference>